<dbReference type="Gene3D" id="3.30.565.10">
    <property type="entry name" value="Histidine kinase-like ATPase, C-terminal domain"/>
    <property type="match status" value="1"/>
</dbReference>
<evidence type="ECO:0000256" key="2">
    <source>
        <dbReference type="ARBA" id="ARBA00012438"/>
    </source>
</evidence>
<evidence type="ECO:0000256" key="4">
    <source>
        <dbReference type="ARBA" id="ARBA00022679"/>
    </source>
</evidence>
<dbReference type="AlphaFoldDB" id="A0A840TUQ5"/>
<evidence type="ECO:0000259" key="9">
    <source>
        <dbReference type="PROSITE" id="PS50109"/>
    </source>
</evidence>
<dbReference type="Pfam" id="PF02518">
    <property type="entry name" value="HATPase_c"/>
    <property type="match status" value="1"/>
</dbReference>
<comment type="caution">
    <text evidence="10">The sequence shown here is derived from an EMBL/GenBank/DDBJ whole genome shotgun (WGS) entry which is preliminary data.</text>
</comment>
<dbReference type="CDD" id="cd00082">
    <property type="entry name" value="HisKA"/>
    <property type="match status" value="1"/>
</dbReference>
<dbReference type="InterPro" id="IPR003594">
    <property type="entry name" value="HATPase_dom"/>
</dbReference>
<sequence>MDPLKISFTADIIPDFSIAYAHEIRNPLANINLSVEMIELEHKTGDVQPYLDIIKRNSLRIKDLVNELLAYHYKQEKPKEKHSIHQLLDEVLELAEDRIQLKKIKVFKGYEGDDIFLNMDAPKIKIALTNIVTNAIEAMVAGNGKLKVLVRSVDGRCQLRIEDNGCGISEANLKNISKIYFTNKPDGLGIGLATTYTILRSNNVGIKVESQEGVGTQFILSFELPSPDTVFS</sequence>
<protein>
    <recommendedName>
        <fullName evidence="2">histidine kinase</fullName>
        <ecNumber evidence="2">2.7.13.3</ecNumber>
    </recommendedName>
</protein>
<dbReference type="SMART" id="SM00388">
    <property type="entry name" value="HisKA"/>
    <property type="match status" value="1"/>
</dbReference>
<evidence type="ECO:0000256" key="6">
    <source>
        <dbReference type="ARBA" id="ARBA00022777"/>
    </source>
</evidence>
<accession>A0A840TUQ5</accession>
<dbReference type="PANTHER" id="PTHR43065:SF10">
    <property type="entry name" value="PEROXIDE STRESS-ACTIVATED HISTIDINE KINASE MAK3"/>
    <property type="match status" value="1"/>
</dbReference>
<keyword evidence="6 10" id="KW-0418">Kinase</keyword>
<feature type="domain" description="Histidine kinase" evidence="9">
    <location>
        <begin position="19"/>
        <end position="226"/>
    </location>
</feature>
<organism evidence="10 11">
    <name type="scientific">Rhabdobacter roseus</name>
    <dbReference type="NCBI Taxonomy" id="1655419"/>
    <lineage>
        <taxon>Bacteria</taxon>
        <taxon>Pseudomonadati</taxon>
        <taxon>Bacteroidota</taxon>
        <taxon>Cytophagia</taxon>
        <taxon>Cytophagales</taxon>
        <taxon>Cytophagaceae</taxon>
        <taxon>Rhabdobacter</taxon>
    </lineage>
</organism>
<evidence type="ECO:0000313" key="11">
    <source>
        <dbReference type="Proteomes" id="UP000557307"/>
    </source>
</evidence>
<dbReference type="PRINTS" id="PR00344">
    <property type="entry name" value="BCTRLSENSOR"/>
</dbReference>
<keyword evidence="8" id="KW-0902">Two-component regulatory system</keyword>
<dbReference type="PANTHER" id="PTHR43065">
    <property type="entry name" value="SENSOR HISTIDINE KINASE"/>
    <property type="match status" value="1"/>
</dbReference>
<dbReference type="GO" id="GO:0005524">
    <property type="term" value="F:ATP binding"/>
    <property type="evidence" value="ECO:0007669"/>
    <property type="project" value="UniProtKB-KW"/>
</dbReference>
<dbReference type="EMBL" id="JACHGF010000010">
    <property type="protein sequence ID" value="MBB5286635.1"/>
    <property type="molecule type" value="Genomic_DNA"/>
</dbReference>
<dbReference type="GO" id="GO:0000155">
    <property type="term" value="F:phosphorelay sensor kinase activity"/>
    <property type="evidence" value="ECO:0007669"/>
    <property type="project" value="InterPro"/>
</dbReference>
<evidence type="ECO:0000256" key="5">
    <source>
        <dbReference type="ARBA" id="ARBA00022741"/>
    </source>
</evidence>
<reference evidence="10 11" key="1">
    <citation type="submission" date="2020-08" db="EMBL/GenBank/DDBJ databases">
        <title>Genomic Encyclopedia of Type Strains, Phase IV (KMG-IV): sequencing the most valuable type-strain genomes for metagenomic binning, comparative biology and taxonomic classification.</title>
        <authorList>
            <person name="Goeker M."/>
        </authorList>
    </citation>
    <scope>NUCLEOTIDE SEQUENCE [LARGE SCALE GENOMIC DNA]</scope>
    <source>
        <strain evidence="10 11">DSM 105074</strain>
    </source>
</reference>
<dbReference type="RefSeq" id="WP_184177967.1">
    <property type="nucleotide sequence ID" value="NZ_JACHGF010000010.1"/>
</dbReference>
<dbReference type="InterPro" id="IPR004358">
    <property type="entry name" value="Sig_transdc_His_kin-like_C"/>
</dbReference>
<dbReference type="Proteomes" id="UP000557307">
    <property type="component" value="Unassembled WGS sequence"/>
</dbReference>
<dbReference type="SUPFAM" id="SSF47384">
    <property type="entry name" value="Homodimeric domain of signal transducing histidine kinase"/>
    <property type="match status" value="1"/>
</dbReference>
<keyword evidence="5" id="KW-0547">Nucleotide-binding</keyword>
<dbReference type="InterPro" id="IPR003661">
    <property type="entry name" value="HisK_dim/P_dom"/>
</dbReference>
<evidence type="ECO:0000313" key="10">
    <source>
        <dbReference type="EMBL" id="MBB5286635.1"/>
    </source>
</evidence>
<dbReference type="Pfam" id="PF00512">
    <property type="entry name" value="HisKA"/>
    <property type="match status" value="1"/>
</dbReference>
<evidence type="ECO:0000256" key="1">
    <source>
        <dbReference type="ARBA" id="ARBA00000085"/>
    </source>
</evidence>
<name>A0A840TUQ5_9BACT</name>
<comment type="catalytic activity">
    <reaction evidence="1">
        <text>ATP + protein L-histidine = ADP + protein N-phospho-L-histidine.</text>
        <dbReference type="EC" id="2.7.13.3"/>
    </reaction>
</comment>
<proteinExistence type="predicted"/>
<keyword evidence="11" id="KW-1185">Reference proteome</keyword>
<dbReference type="InterPro" id="IPR036890">
    <property type="entry name" value="HATPase_C_sf"/>
</dbReference>
<keyword evidence="3" id="KW-0597">Phosphoprotein</keyword>
<dbReference type="PROSITE" id="PS50109">
    <property type="entry name" value="HIS_KIN"/>
    <property type="match status" value="1"/>
</dbReference>
<keyword evidence="4" id="KW-0808">Transferase</keyword>
<dbReference type="SMART" id="SM00387">
    <property type="entry name" value="HATPase_c"/>
    <property type="match status" value="1"/>
</dbReference>
<dbReference type="SUPFAM" id="SSF55874">
    <property type="entry name" value="ATPase domain of HSP90 chaperone/DNA topoisomerase II/histidine kinase"/>
    <property type="match status" value="1"/>
</dbReference>
<dbReference type="EC" id="2.7.13.3" evidence="2"/>
<keyword evidence="7" id="KW-0067">ATP-binding</keyword>
<evidence type="ECO:0000256" key="8">
    <source>
        <dbReference type="ARBA" id="ARBA00023012"/>
    </source>
</evidence>
<dbReference type="Gene3D" id="1.10.287.130">
    <property type="match status" value="1"/>
</dbReference>
<dbReference type="InterPro" id="IPR036097">
    <property type="entry name" value="HisK_dim/P_sf"/>
</dbReference>
<dbReference type="InterPro" id="IPR005467">
    <property type="entry name" value="His_kinase_dom"/>
</dbReference>
<evidence type="ECO:0000256" key="3">
    <source>
        <dbReference type="ARBA" id="ARBA00022553"/>
    </source>
</evidence>
<gene>
    <name evidence="10" type="ORF">HNQ92_004796</name>
</gene>
<evidence type="ECO:0000256" key="7">
    <source>
        <dbReference type="ARBA" id="ARBA00022840"/>
    </source>
</evidence>